<evidence type="ECO:0000259" key="3">
    <source>
        <dbReference type="Pfam" id="PF19040"/>
    </source>
</evidence>
<feature type="transmembrane region" description="Helical" evidence="1">
    <location>
        <begin position="242"/>
        <end position="258"/>
    </location>
</feature>
<organism evidence="4 5">
    <name type="scientific">Variovorax boronicumulans</name>
    <dbReference type="NCBI Taxonomy" id="436515"/>
    <lineage>
        <taxon>Bacteria</taxon>
        <taxon>Pseudomonadati</taxon>
        <taxon>Pseudomonadota</taxon>
        <taxon>Betaproteobacteria</taxon>
        <taxon>Burkholderiales</taxon>
        <taxon>Comamonadaceae</taxon>
        <taxon>Variovorax</taxon>
    </lineage>
</organism>
<keyword evidence="1" id="KW-0812">Transmembrane</keyword>
<dbReference type="GO" id="GO:0009103">
    <property type="term" value="P:lipopolysaccharide biosynthetic process"/>
    <property type="evidence" value="ECO:0007669"/>
    <property type="project" value="TreeGrafter"/>
</dbReference>
<proteinExistence type="predicted"/>
<dbReference type="InterPro" id="IPR043968">
    <property type="entry name" value="SGNH"/>
</dbReference>
<feature type="transmembrane region" description="Helical" evidence="1">
    <location>
        <begin position="155"/>
        <end position="175"/>
    </location>
</feature>
<dbReference type="RefSeq" id="WP_307685371.1">
    <property type="nucleotide sequence ID" value="NZ_JAUSRD010000007.1"/>
</dbReference>
<evidence type="ECO:0000259" key="2">
    <source>
        <dbReference type="Pfam" id="PF01757"/>
    </source>
</evidence>
<evidence type="ECO:0000313" key="4">
    <source>
        <dbReference type="EMBL" id="MDP9894161.1"/>
    </source>
</evidence>
<sequence>MSDHTRKSATGLAASPMTSKQYRPDIDGLRAIAVISVFINHLSASVLPGGFIGVDIFFVISGFLITSQIRKEICEDNFSIKQFYKRRINRIAPVLMLVLVVSLLVGVVLLSPSDLVRLGKSSIYSMIGLSNVFFWREYGSYFAGNAAEAPLLHTWSLGVEEQFYLIWPLLTLLLFKLSRRYVLAIFGILTIAAIAVSQMGVNIAASAAYYLLPTRFFELMIGGVLALLIVHVQPTTKLQSQISLVAGFVLIIGSLALIGKSSPFPGIMAIWPCAGAALLIWAGSGRFTSSRFLLSRPMVFIGLISYSLYLWHWPIIAYLNYLNIVISPIVGTGVVIVAVGLSWLSWKFVETPMRRTGVSLSFSMVFAQRFCIPVIALVSLGAAAAYTKGFPQRFDPRVVEFETALESKPNILRSGCHVPTALYDTPPNEKKCRLGTEKSELDGILIGDSVANHFTGMLDVMAKAQGISLMDYTMDGCPPILGYDTGKEPSYKEKCLKRNKAVYEKIKAAKYSRVVLAGNWTQGGRTGEQLISSIEEVLQTGAKVTLIVTNEEIDRAGSCVIRHAMYETSGNCEGVRQGPPAYFEEIAARFPQVHIVDPNQVICQADRCSPVIDGKLIYRDKLHLNDIGSRLVGSGMLQRGQSL</sequence>
<keyword evidence="1" id="KW-0472">Membrane</keyword>
<feature type="transmembrane region" description="Helical" evidence="1">
    <location>
        <begin position="293"/>
        <end position="312"/>
    </location>
</feature>
<feature type="transmembrane region" description="Helical" evidence="1">
    <location>
        <begin position="50"/>
        <end position="70"/>
    </location>
</feature>
<dbReference type="AlphaFoldDB" id="A0AAW8D2R9"/>
<feature type="domain" description="Acyltransferase 3" evidence="2">
    <location>
        <begin position="25"/>
        <end position="345"/>
    </location>
</feature>
<feature type="transmembrane region" description="Helical" evidence="1">
    <location>
        <begin position="91"/>
        <end position="111"/>
    </location>
</feature>
<keyword evidence="1" id="KW-1133">Transmembrane helix</keyword>
<name>A0AAW8D2R9_9BURK</name>
<accession>A0AAW8D2R9</accession>
<feature type="transmembrane region" description="Helical" evidence="1">
    <location>
        <begin position="264"/>
        <end position="281"/>
    </location>
</feature>
<protein>
    <submittedName>
        <fullName evidence="4">Peptidoglycan/LPS O-acetylase OafA/YrhL</fullName>
    </submittedName>
</protein>
<dbReference type="Proteomes" id="UP001242045">
    <property type="component" value="Unassembled WGS sequence"/>
</dbReference>
<dbReference type="InterPro" id="IPR050879">
    <property type="entry name" value="Acyltransferase_3"/>
</dbReference>
<feature type="transmembrane region" description="Helical" evidence="1">
    <location>
        <begin position="366"/>
        <end position="386"/>
    </location>
</feature>
<dbReference type="PANTHER" id="PTHR23028:SF53">
    <property type="entry name" value="ACYL_TRANSF_3 DOMAIN-CONTAINING PROTEIN"/>
    <property type="match status" value="1"/>
</dbReference>
<feature type="transmembrane region" description="Helical" evidence="1">
    <location>
        <begin position="182"/>
        <end position="201"/>
    </location>
</feature>
<dbReference type="GO" id="GO:0016020">
    <property type="term" value="C:membrane"/>
    <property type="evidence" value="ECO:0007669"/>
    <property type="project" value="TreeGrafter"/>
</dbReference>
<reference evidence="4" key="1">
    <citation type="submission" date="2023-07" db="EMBL/GenBank/DDBJ databases">
        <title>Sorghum-associated microbial communities from plants grown in Nebraska, USA.</title>
        <authorList>
            <person name="Schachtman D."/>
        </authorList>
    </citation>
    <scope>NUCLEOTIDE SEQUENCE</scope>
    <source>
        <strain evidence="4">DS3754</strain>
    </source>
</reference>
<dbReference type="InterPro" id="IPR002656">
    <property type="entry name" value="Acyl_transf_3_dom"/>
</dbReference>
<gene>
    <name evidence="4" type="ORF">J2W31_003284</name>
</gene>
<evidence type="ECO:0000313" key="5">
    <source>
        <dbReference type="Proteomes" id="UP001242045"/>
    </source>
</evidence>
<dbReference type="Pfam" id="PF19040">
    <property type="entry name" value="SGNH"/>
    <property type="match status" value="1"/>
</dbReference>
<evidence type="ECO:0000256" key="1">
    <source>
        <dbReference type="SAM" id="Phobius"/>
    </source>
</evidence>
<dbReference type="GO" id="GO:0016747">
    <property type="term" value="F:acyltransferase activity, transferring groups other than amino-acyl groups"/>
    <property type="evidence" value="ECO:0007669"/>
    <property type="project" value="InterPro"/>
</dbReference>
<dbReference type="Pfam" id="PF01757">
    <property type="entry name" value="Acyl_transf_3"/>
    <property type="match status" value="1"/>
</dbReference>
<dbReference type="PANTHER" id="PTHR23028">
    <property type="entry name" value="ACETYLTRANSFERASE"/>
    <property type="match status" value="1"/>
</dbReference>
<feature type="transmembrane region" description="Helical" evidence="1">
    <location>
        <begin position="207"/>
        <end position="230"/>
    </location>
</feature>
<dbReference type="EMBL" id="JAUSRD010000007">
    <property type="protein sequence ID" value="MDP9894161.1"/>
    <property type="molecule type" value="Genomic_DNA"/>
</dbReference>
<feature type="transmembrane region" description="Helical" evidence="1">
    <location>
        <begin position="324"/>
        <end position="346"/>
    </location>
</feature>
<feature type="domain" description="SGNH" evidence="3">
    <location>
        <begin position="416"/>
        <end position="634"/>
    </location>
</feature>
<comment type="caution">
    <text evidence="4">The sequence shown here is derived from an EMBL/GenBank/DDBJ whole genome shotgun (WGS) entry which is preliminary data.</text>
</comment>